<reference evidence="1 2" key="1">
    <citation type="submission" date="2014-05" db="EMBL/GenBank/DDBJ databases">
        <title>ATOL: Assembling a taxonomically balanced genome-scale reconstruction of the evolutionary history of the Enterobacteriaceae.</title>
        <authorList>
            <person name="Plunkett G.III."/>
            <person name="Neeno-Eckwall E.C."/>
            <person name="Glasner J.D."/>
            <person name="Perna N.T."/>
        </authorList>
    </citation>
    <scope>NUCLEOTIDE SEQUENCE [LARGE SCALE GENOMIC DNA]</scope>
    <source>
        <strain evidence="1 2">ATCC 33320</strain>
    </source>
</reference>
<proteinExistence type="predicted"/>
<dbReference type="STRING" id="1006004.GBAG_2461"/>
<dbReference type="eggNOG" id="COG0741">
    <property type="taxonomic scope" value="Bacteria"/>
</dbReference>
<protein>
    <submittedName>
        <fullName evidence="1">Uncharacterized protein</fullName>
    </submittedName>
</protein>
<dbReference type="EMBL" id="JMPI01000031">
    <property type="protein sequence ID" value="KFC81266.1"/>
    <property type="molecule type" value="Genomic_DNA"/>
</dbReference>
<evidence type="ECO:0000313" key="1">
    <source>
        <dbReference type="EMBL" id="KFC81266.1"/>
    </source>
</evidence>
<keyword evidence="2" id="KW-1185">Reference proteome</keyword>
<comment type="caution">
    <text evidence="1">The sequence shown here is derived from an EMBL/GenBank/DDBJ whole genome shotgun (WGS) entry which is preliminary data.</text>
</comment>
<organism evidence="1 2">
    <name type="scientific">Buttiauxella agrestis ATCC 33320</name>
    <dbReference type="NCBI Taxonomy" id="1006004"/>
    <lineage>
        <taxon>Bacteria</taxon>
        <taxon>Pseudomonadati</taxon>
        <taxon>Pseudomonadota</taxon>
        <taxon>Gammaproteobacteria</taxon>
        <taxon>Enterobacterales</taxon>
        <taxon>Enterobacteriaceae</taxon>
        <taxon>Buttiauxella</taxon>
    </lineage>
</organism>
<dbReference type="AlphaFoldDB" id="A0A085GC21"/>
<evidence type="ECO:0000313" key="2">
    <source>
        <dbReference type="Proteomes" id="UP000028653"/>
    </source>
</evidence>
<gene>
    <name evidence="1" type="ORF">GBAG_2461</name>
</gene>
<name>A0A085GC21_9ENTR</name>
<dbReference type="Proteomes" id="UP000028653">
    <property type="component" value="Unassembled WGS sequence"/>
</dbReference>
<sequence>MQRVLVVIVFGMKGLIKMNDNIIAKNRFCDITKVKFRKWDEIDVLYWKLRCNDARSKNGEYYSNAYKDAYVQYNRTKIINHADAKGIPPDLLGGIAWIEVGGKPESYKIYTFETRRMMSPFHVSKHPLKTSFGSVAMQLGVAINTLGLDPETLTVRDQLELSNCLLEDDFNLNLVATHLQNLILFDYPDCATMYLTDEQYLMAGVRYNRGTERKLKDFIKARTDNPTYPSDEYKLISYGLRLLQIRPHIKWLLGL</sequence>
<accession>A0A085GC21</accession>